<evidence type="ECO:0000313" key="3">
    <source>
        <dbReference type="Proteomes" id="UP001364156"/>
    </source>
</evidence>
<protein>
    <submittedName>
        <fullName evidence="2">Uncharacterized protein</fullName>
    </submittedName>
</protein>
<keyword evidence="1" id="KW-1133">Transmembrane helix</keyword>
<accession>A0ABZ2HKE1</accession>
<organism evidence="2 3">
    <name type="scientific">Roseovarius phycicola</name>
    <dbReference type="NCBI Taxonomy" id="3080976"/>
    <lineage>
        <taxon>Bacteria</taxon>
        <taxon>Pseudomonadati</taxon>
        <taxon>Pseudomonadota</taxon>
        <taxon>Alphaproteobacteria</taxon>
        <taxon>Rhodobacterales</taxon>
        <taxon>Roseobacteraceae</taxon>
        <taxon>Roseovarius</taxon>
    </lineage>
</organism>
<name>A0ABZ2HKE1_9RHOB</name>
<keyword evidence="1" id="KW-0472">Membrane</keyword>
<keyword evidence="3" id="KW-1185">Reference proteome</keyword>
<dbReference type="Proteomes" id="UP001364156">
    <property type="component" value="Chromosome"/>
</dbReference>
<dbReference type="RefSeq" id="WP_338550563.1">
    <property type="nucleotide sequence ID" value="NZ_CP146069.1"/>
</dbReference>
<evidence type="ECO:0000313" key="2">
    <source>
        <dbReference type="EMBL" id="WWR47728.1"/>
    </source>
</evidence>
<feature type="transmembrane region" description="Helical" evidence="1">
    <location>
        <begin position="5"/>
        <end position="26"/>
    </location>
</feature>
<keyword evidence="1" id="KW-0812">Transmembrane</keyword>
<proteinExistence type="predicted"/>
<feature type="transmembrane region" description="Helical" evidence="1">
    <location>
        <begin position="62"/>
        <end position="80"/>
    </location>
</feature>
<reference evidence="2 3" key="1">
    <citation type="submission" date="2023-10" db="EMBL/GenBank/DDBJ databases">
        <title>Roseovarius strain S88 nov., isolated from a marine algae.</title>
        <authorList>
            <person name="Lee M.W."/>
            <person name="Lee J.K."/>
            <person name="Kim J.M."/>
            <person name="Choi D.G."/>
            <person name="Baek J.H."/>
            <person name="Bayburt H."/>
            <person name="Jung J.J."/>
            <person name="Han D.M."/>
            <person name="Jeon C.O."/>
        </authorList>
    </citation>
    <scope>NUCLEOTIDE SEQUENCE [LARGE SCALE GENOMIC DNA]</scope>
    <source>
        <strain evidence="2 3">S88</strain>
    </source>
</reference>
<evidence type="ECO:0000256" key="1">
    <source>
        <dbReference type="SAM" id="Phobius"/>
    </source>
</evidence>
<gene>
    <name evidence="2" type="ORF">RZ517_06035</name>
</gene>
<dbReference type="EMBL" id="CP146069">
    <property type="protein sequence ID" value="WWR47728.1"/>
    <property type="molecule type" value="Genomic_DNA"/>
</dbReference>
<sequence length="89" mass="10161">MIRRLIWTGIAATAGFALLYISRFWVFQLWGREGLFGIEALRPQGGLLARWLRGTDFADFELVIWVVLSFLTLTILQKLYDLTSGGSHE</sequence>